<dbReference type="PATRIC" id="fig|1120925.3.peg.2411"/>
<feature type="transmembrane region" description="Helical" evidence="1">
    <location>
        <begin position="87"/>
        <end position="109"/>
    </location>
</feature>
<dbReference type="EMBL" id="APQD01000016">
    <property type="protein sequence ID" value="ENV82237.1"/>
    <property type="molecule type" value="Genomic_DNA"/>
</dbReference>
<feature type="transmembrane region" description="Helical" evidence="1">
    <location>
        <begin position="208"/>
        <end position="229"/>
    </location>
</feature>
<evidence type="ECO:0000313" key="2">
    <source>
        <dbReference type="EMBL" id="ENV82237.1"/>
    </source>
</evidence>
<organism evidence="2 3">
    <name type="scientific">Acinetobacter bouvetii DSM 14964 = CIP 107468</name>
    <dbReference type="NCBI Taxonomy" id="1120925"/>
    <lineage>
        <taxon>Bacteria</taxon>
        <taxon>Pseudomonadati</taxon>
        <taxon>Pseudomonadota</taxon>
        <taxon>Gammaproteobacteria</taxon>
        <taxon>Moraxellales</taxon>
        <taxon>Moraxellaceae</taxon>
        <taxon>Acinetobacter</taxon>
    </lineage>
</organism>
<keyword evidence="3" id="KW-1185">Reference proteome</keyword>
<evidence type="ECO:0000313" key="3">
    <source>
        <dbReference type="Proteomes" id="UP000018460"/>
    </source>
</evidence>
<evidence type="ECO:0000256" key="1">
    <source>
        <dbReference type="SAM" id="Phobius"/>
    </source>
</evidence>
<accession>N9C8R3</accession>
<name>N9C8R3_9GAMM</name>
<gene>
    <name evidence="2" type="ORF">F941_02279</name>
</gene>
<dbReference type="Proteomes" id="UP000018460">
    <property type="component" value="Unassembled WGS sequence"/>
</dbReference>
<dbReference type="AlphaFoldDB" id="N9C8R3"/>
<keyword evidence="1" id="KW-0472">Membrane</keyword>
<dbReference type="PANTHER" id="PTHR35519">
    <property type="entry name" value="MEMBRANE PROTEINS"/>
    <property type="match status" value="1"/>
</dbReference>
<keyword evidence="1" id="KW-1133">Transmembrane helix</keyword>
<reference evidence="2 3" key="1">
    <citation type="submission" date="2013-02" db="EMBL/GenBank/DDBJ databases">
        <title>The Genome Sequence of Acinetobacter bouvetii CIP 107468.</title>
        <authorList>
            <consortium name="The Broad Institute Genome Sequencing Platform"/>
            <consortium name="The Broad Institute Genome Sequencing Center for Infectious Disease"/>
            <person name="Cerqueira G."/>
            <person name="Feldgarden M."/>
            <person name="Courvalin P."/>
            <person name="Perichon B."/>
            <person name="Grillot-Courvalin C."/>
            <person name="Clermont D."/>
            <person name="Rocha E."/>
            <person name="Yoon E.-J."/>
            <person name="Nemec A."/>
            <person name="Walker B."/>
            <person name="Young S.K."/>
            <person name="Zeng Q."/>
            <person name="Gargeya S."/>
            <person name="Fitzgerald M."/>
            <person name="Haas B."/>
            <person name="Abouelleil A."/>
            <person name="Alvarado L."/>
            <person name="Arachchi H.M."/>
            <person name="Berlin A.M."/>
            <person name="Chapman S.B."/>
            <person name="Dewar J."/>
            <person name="Goldberg J."/>
            <person name="Griggs A."/>
            <person name="Gujja S."/>
            <person name="Hansen M."/>
            <person name="Howarth C."/>
            <person name="Imamovic A."/>
            <person name="Larimer J."/>
            <person name="McCowan C."/>
            <person name="Murphy C."/>
            <person name="Neiman D."/>
            <person name="Pearson M."/>
            <person name="Priest M."/>
            <person name="Roberts A."/>
            <person name="Saif S."/>
            <person name="Shea T."/>
            <person name="Sisk P."/>
            <person name="Sykes S."/>
            <person name="Wortman J."/>
            <person name="Nusbaum C."/>
            <person name="Birren B."/>
        </authorList>
    </citation>
    <scope>NUCLEOTIDE SEQUENCE [LARGE SCALE GENOMIC DNA]</scope>
    <source>
        <strain evidence="2 3">CIP 107468</strain>
    </source>
</reference>
<sequence length="238" mass="27221">MDMQGSCTLCISLAFLKINECCRQHRDKMFYSAQRHKDDGMMENLMPEKKLTQQEVIRIERDLAKFANMMDSVIRIPFTKQGIGADAALSTIPIAGDAAGFILTCYAIYKAKQIGVPQHKLSPVLKMAMIDAVVGFIPILGTVFDIFIRPSRKALDVVHEHIRTEYQISSESHVMHPFLHENLERKQQQSAFWRNPAVAWIWLHLPDLLGLLFIVLLGFAMWMGGVWLWQWFQSMNAG</sequence>
<keyword evidence="1" id="KW-0812">Transmembrane</keyword>
<proteinExistence type="predicted"/>
<evidence type="ECO:0008006" key="4">
    <source>
        <dbReference type="Google" id="ProtNLM"/>
    </source>
</evidence>
<dbReference type="PANTHER" id="PTHR35519:SF2">
    <property type="entry name" value="PH DOMAIN PROTEIN"/>
    <property type="match status" value="1"/>
</dbReference>
<feature type="transmembrane region" description="Helical" evidence="1">
    <location>
        <begin position="129"/>
        <end position="148"/>
    </location>
</feature>
<dbReference type="eggNOG" id="ENOG5032RYR">
    <property type="taxonomic scope" value="Bacteria"/>
</dbReference>
<dbReference type="InterPro" id="IPR025187">
    <property type="entry name" value="DUF4112"/>
</dbReference>
<dbReference type="Pfam" id="PF13430">
    <property type="entry name" value="DUF4112"/>
    <property type="match status" value="1"/>
</dbReference>
<protein>
    <recommendedName>
        <fullName evidence="4">DUF4112 domain-containing protein</fullName>
    </recommendedName>
</protein>
<comment type="caution">
    <text evidence="2">The sequence shown here is derived from an EMBL/GenBank/DDBJ whole genome shotgun (WGS) entry which is preliminary data.</text>
</comment>